<dbReference type="Pfam" id="PF02844">
    <property type="entry name" value="GARS_N"/>
    <property type="match status" value="1"/>
</dbReference>
<dbReference type="FunFam" id="3.30.1490.20:FF:000006">
    <property type="entry name" value="phosphoribosylamine--glycine ligase, chloroplastic-like"/>
    <property type="match status" value="1"/>
</dbReference>
<keyword evidence="9 15" id="KW-0067">ATP-binding</keyword>
<dbReference type="InterPro" id="IPR011761">
    <property type="entry name" value="ATP-grasp"/>
</dbReference>
<keyword evidence="18" id="KW-1185">Reference proteome</keyword>
<evidence type="ECO:0000256" key="15">
    <source>
        <dbReference type="PROSITE-ProRule" id="PRU00409"/>
    </source>
</evidence>
<dbReference type="GO" id="GO:0005524">
    <property type="term" value="F:ATP binding"/>
    <property type="evidence" value="ECO:0007669"/>
    <property type="project" value="UniProtKB-UniRule"/>
</dbReference>
<evidence type="ECO:0000256" key="10">
    <source>
        <dbReference type="ARBA" id="ARBA00023211"/>
    </source>
</evidence>
<dbReference type="Pfam" id="PF02843">
    <property type="entry name" value="GARS_C"/>
    <property type="match status" value="1"/>
</dbReference>
<evidence type="ECO:0000313" key="18">
    <source>
        <dbReference type="Proteomes" id="UP000591941"/>
    </source>
</evidence>
<evidence type="ECO:0000256" key="7">
    <source>
        <dbReference type="ARBA" id="ARBA00022741"/>
    </source>
</evidence>
<dbReference type="OrthoDB" id="9807240at2"/>
<evidence type="ECO:0000256" key="9">
    <source>
        <dbReference type="ARBA" id="ARBA00022840"/>
    </source>
</evidence>
<keyword evidence="7 15" id="KW-0547">Nucleotide-binding</keyword>
<gene>
    <name evidence="14" type="primary">purD</name>
    <name evidence="17" type="ORF">HNR45_000778</name>
</gene>
<dbReference type="Gene3D" id="3.40.50.20">
    <property type="match status" value="1"/>
</dbReference>
<evidence type="ECO:0000256" key="8">
    <source>
        <dbReference type="ARBA" id="ARBA00022755"/>
    </source>
</evidence>
<dbReference type="PROSITE" id="PS50975">
    <property type="entry name" value="ATP_GRASP"/>
    <property type="match status" value="1"/>
</dbReference>
<evidence type="ECO:0000256" key="14">
    <source>
        <dbReference type="HAMAP-Rule" id="MF_00138"/>
    </source>
</evidence>
<dbReference type="InterPro" id="IPR037123">
    <property type="entry name" value="PRibGlycinamide_synth_C_sf"/>
</dbReference>
<sequence>MKIVLVGNGGREHALAWKLAQSERVSEIVAVPGRYGMHEVAEYLPLDWNSTAELADIITMQAPDLVVVGSEGPLADGIVDVLTKREILVFGPTQAAARIESSKVFAKDLFARYHIPTAAYGSFTDADKAIAFLDEMQAPYVIKADGLAAGKGVVIAETYEDAVEAIHSMLTGDAFGSAGEKIIIEEFMVGEEASLLAFVDGETVIPMIPAQDHKRLLTDDRGPNTGGMGAFAPAAVVTDAVYEAAVEQILKPTAAALVAEGSPFRGVLYAGLMITADGPKVVEFNCRFGDPETQVLLPLLDSDLADIMEKICTGHIDQVRLRWLNAHAVCVVAASFGYPRKTYRGDRITGLAEAAAQDALVFHAGTRHIDDSYFTDGGRVLDVVAVRPGLAEAKEAAYQALSKIEFDGMQFRTDIADKELLRTQK</sequence>
<evidence type="ECO:0000256" key="2">
    <source>
        <dbReference type="ARBA" id="ARBA00001946"/>
    </source>
</evidence>
<dbReference type="SMART" id="SM01210">
    <property type="entry name" value="GARS_C"/>
    <property type="match status" value="1"/>
</dbReference>
<keyword evidence="8 14" id="KW-0658">Purine biosynthesis</keyword>
<dbReference type="SUPFAM" id="SSF52440">
    <property type="entry name" value="PreATP-grasp domain"/>
    <property type="match status" value="1"/>
</dbReference>
<keyword evidence="5 14" id="KW-0436">Ligase</keyword>
<dbReference type="EC" id="6.3.4.13" evidence="4 14"/>
<evidence type="ECO:0000313" key="17">
    <source>
        <dbReference type="EMBL" id="MBB6477745.1"/>
    </source>
</evidence>
<dbReference type="InterPro" id="IPR016185">
    <property type="entry name" value="PreATP-grasp_dom_sf"/>
</dbReference>
<comment type="catalytic activity">
    <reaction evidence="14">
        <text>5-phospho-beta-D-ribosylamine + glycine + ATP = N(1)-(5-phospho-beta-D-ribosyl)glycinamide + ADP + phosphate + H(+)</text>
        <dbReference type="Rhea" id="RHEA:17453"/>
        <dbReference type="ChEBI" id="CHEBI:15378"/>
        <dbReference type="ChEBI" id="CHEBI:30616"/>
        <dbReference type="ChEBI" id="CHEBI:43474"/>
        <dbReference type="ChEBI" id="CHEBI:57305"/>
        <dbReference type="ChEBI" id="CHEBI:58681"/>
        <dbReference type="ChEBI" id="CHEBI:143788"/>
        <dbReference type="ChEBI" id="CHEBI:456216"/>
        <dbReference type="EC" id="6.3.4.13"/>
    </reaction>
</comment>
<dbReference type="SUPFAM" id="SSF51246">
    <property type="entry name" value="Rudiment single hybrid motif"/>
    <property type="match status" value="1"/>
</dbReference>
<dbReference type="GO" id="GO:0006189">
    <property type="term" value="P:'de novo' IMP biosynthetic process"/>
    <property type="evidence" value="ECO:0007669"/>
    <property type="project" value="UniProtKB-UniRule"/>
</dbReference>
<dbReference type="Gene3D" id="3.90.600.10">
    <property type="entry name" value="Phosphoribosylglycinamide synthetase, C-terminal domain"/>
    <property type="match status" value="1"/>
</dbReference>
<evidence type="ECO:0000256" key="6">
    <source>
        <dbReference type="ARBA" id="ARBA00022723"/>
    </source>
</evidence>
<evidence type="ECO:0000256" key="3">
    <source>
        <dbReference type="ARBA" id="ARBA00005174"/>
    </source>
</evidence>
<protein>
    <recommendedName>
        <fullName evidence="4 14">Phosphoribosylamine--glycine ligase</fullName>
        <ecNumber evidence="4 14">6.3.4.13</ecNumber>
    </recommendedName>
    <alternativeName>
        <fullName evidence="14">GARS</fullName>
    </alternativeName>
    <alternativeName>
        <fullName evidence="12 14">Glycinamide ribonucleotide synthetase</fullName>
    </alternativeName>
    <alternativeName>
        <fullName evidence="13 14">Phosphoribosylglycinamide synthetase</fullName>
    </alternativeName>
</protein>
<dbReference type="Pfam" id="PF01071">
    <property type="entry name" value="GARS_A"/>
    <property type="match status" value="1"/>
</dbReference>
<dbReference type="PROSITE" id="PS00184">
    <property type="entry name" value="GARS"/>
    <property type="match status" value="1"/>
</dbReference>
<evidence type="ECO:0000256" key="5">
    <source>
        <dbReference type="ARBA" id="ARBA00022598"/>
    </source>
</evidence>
<dbReference type="InterPro" id="IPR013815">
    <property type="entry name" value="ATP_grasp_subdomain_1"/>
</dbReference>
<dbReference type="PANTHER" id="PTHR43472:SF1">
    <property type="entry name" value="PHOSPHORIBOSYLAMINE--GLYCINE LIGASE, CHLOROPLASTIC"/>
    <property type="match status" value="1"/>
</dbReference>
<dbReference type="HAMAP" id="MF_00138">
    <property type="entry name" value="GARS"/>
    <property type="match status" value="1"/>
</dbReference>
<dbReference type="RefSeq" id="WP_034437032.1">
    <property type="nucleotide sequence ID" value="NZ_CABWNB010000002.1"/>
</dbReference>
<dbReference type="SMART" id="SM01209">
    <property type="entry name" value="GARS_A"/>
    <property type="match status" value="1"/>
</dbReference>
<dbReference type="FunFam" id="3.30.470.20:FF:000018">
    <property type="entry name" value="Trifunctional purine biosynthetic protein adenosine-3"/>
    <property type="match status" value="1"/>
</dbReference>
<comment type="caution">
    <text evidence="17">The sequence shown here is derived from an EMBL/GenBank/DDBJ whole genome shotgun (WGS) entry which is preliminary data.</text>
</comment>
<dbReference type="InterPro" id="IPR020559">
    <property type="entry name" value="PRibGlycinamide_synth_CS"/>
</dbReference>
<proteinExistence type="inferred from homology"/>
<dbReference type="GO" id="GO:0009113">
    <property type="term" value="P:purine nucleobase biosynthetic process"/>
    <property type="evidence" value="ECO:0007669"/>
    <property type="project" value="InterPro"/>
</dbReference>
<dbReference type="UniPathway" id="UPA00074">
    <property type="reaction ID" value="UER00125"/>
</dbReference>
<dbReference type="InterPro" id="IPR020560">
    <property type="entry name" value="PRibGlycinamide_synth_C-dom"/>
</dbReference>
<dbReference type="AlphaFoldDB" id="A0A841R1H9"/>
<accession>A0A841R1H9</accession>
<dbReference type="EMBL" id="JACHHI010000003">
    <property type="protein sequence ID" value="MBB6477745.1"/>
    <property type="molecule type" value="Genomic_DNA"/>
</dbReference>
<dbReference type="InterPro" id="IPR000115">
    <property type="entry name" value="PRibGlycinamide_synth"/>
</dbReference>
<keyword evidence="6" id="KW-0479">Metal-binding</keyword>
<comment type="cofactor">
    <cofactor evidence="2">
        <name>Mg(2+)</name>
        <dbReference type="ChEBI" id="CHEBI:18420"/>
    </cofactor>
</comment>
<dbReference type="GO" id="GO:0046872">
    <property type="term" value="F:metal ion binding"/>
    <property type="evidence" value="ECO:0007669"/>
    <property type="project" value="UniProtKB-KW"/>
</dbReference>
<keyword evidence="10" id="KW-0464">Manganese</keyword>
<comment type="similarity">
    <text evidence="11 14">Belongs to the GARS family.</text>
</comment>
<dbReference type="PANTHER" id="PTHR43472">
    <property type="entry name" value="PHOSPHORIBOSYLAMINE--GLYCINE LIGASE"/>
    <property type="match status" value="1"/>
</dbReference>
<dbReference type="Proteomes" id="UP000591941">
    <property type="component" value="Unassembled WGS sequence"/>
</dbReference>
<feature type="domain" description="ATP-grasp" evidence="16">
    <location>
        <begin position="107"/>
        <end position="313"/>
    </location>
</feature>
<comment type="pathway">
    <text evidence="3 14">Purine metabolism; IMP biosynthesis via de novo pathway; N(1)-(5-phospho-D-ribosyl)glycinamide from 5-phospho-alpha-D-ribose 1-diphosphate: step 2/2.</text>
</comment>
<evidence type="ECO:0000256" key="12">
    <source>
        <dbReference type="ARBA" id="ARBA00042242"/>
    </source>
</evidence>
<evidence type="ECO:0000256" key="13">
    <source>
        <dbReference type="ARBA" id="ARBA00042864"/>
    </source>
</evidence>
<dbReference type="InterPro" id="IPR011054">
    <property type="entry name" value="Rudment_hybrid_motif"/>
</dbReference>
<dbReference type="GO" id="GO:0004637">
    <property type="term" value="F:phosphoribosylamine-glycine ligase activity"/>
    <property type="evidence" value="ECO:0007669"/>
    <property type="project" value="UniProtKB-UniRule"/>
</dbReference>
<dbReference type="Gene3D" id="3.30.470.20">
    <property type="entry name" value="ATP-grasp fold, B domain"/>
    <property type="match status" value="1"/>
</dbReference>
<evidence type="ECO:0000259" key="16">
    <source>
        <dbReference type="PROSITE" id="PS50975"/>
    </source>
</evidence>
<dbReference type="FunFam" id="3.90.600.10:FF:000001">
    <property type="entry name" value="Trifunctional purine biosynthetic protein adenosine-3"/>
    <property type="match status" value="1"/>
</dbReference>
<dbReference type="NCBIfam" id="TIGR00877">
    <property type="entry name" value="purD"/>
    <property type="match status" value="1"/>
</dbReference>
<dbReference type="Gene3D" id="3.30.1490.20">
    <property type="entry name" value="ATP-grasp fold, A domain"/>
    <property type="match status" value="1"/>
</dbReference>
<organism evidence="17 18">
    <name type="scientific">Negativicoccus succinicivorans</name>
    <dbReference type="NCBI Taxonomy" id="620903"/>
    <lineage>
        <taxon>Bacteria</taxon>
        <taxon>Bacillati</taxon>
        <taxon>Bacillota</taxon>
        <taxon>Negativicutes</taxon>
        <taxon>Veillonellales</taxon>
        <taxon>Veillonellaceae</taxon>
        <taxon>Negativicoccus</taxon>
    </lineage>
</organism>
<evidence type="ECO:0000256" key="1">
    <source>
        <dbReference type="ARBA" id="ARBA00001936"/>
    </source>
</evidence>
<reference evidence="17 18" key="1">
    <citation type="submission" date="2020-08" db="EMBL/GenBank/DDBJ databases">
        <title>Genomic Encyclopedia of Type Strains, Phase IV (KMG-IV): sequencing the most valuable type-strain genomes for metagenomic binning, comparative biology and taxonomic classification.</title>
        <authorList>
            <person name="Goeker M."/>
        </authorList>
    </citation>
    <scope>NUCLEOTIDE SEQUENCE [LARGE SCALE GENOMIC DNA]</scope>
    <source>
        <strain evidence="17 18">DSM 21255</strain>
    </source>
</reference>
<dbReference type="InterPro" id="IPR020562">
    <property type="entry name" value="PRibGlycinamide_synth_N"/>
</dbReference>
<dbReference type="InterPro" id="IPR020561">
    <property type="entry name" value="PRibGlycinamid_synth_ATP-grasp"/>
</dbReference>
<dbReference type="SUPFAM" id="SSF56059">
    <property type="entry name" value="Glutathione synthetase ATP-binding domain-like"/>
    <property type="match status" value="1"/>
</dbReference>
<evidence type="ECO:0000256" key="11">
    <source>
        <dbReference type="ARBA" id="ARBA00038345"/>
    </source>
</evidence>
<name>A0A841R1H9_9FIRM</name>
<comment type="cofactor">
    <cofactor evidence="1">
        <name>Mn(2+)</name>
        <dbReference type="ChEBI" id="CHEBI:29035"/>
    </cofactor>
</comment>
<evidence type="ECO:0000256" key="4">
    <source>
        <dbReference type="ARBA" id="ARBA00013255"/>
    </source>
</evidence>
<dbReference type="GeneID" id="93486055"/>